<dbReference type="RefSeq" id="WP_102244353.1">
    <property type="nucleotide sequence ID" value="NZ_CP025704.1"/>
</dbReference>
<organism evidence="1 2">
    <name type="scientific">Bacteriovorax stolpii</name>
    <name type="common">Bdellovibrio stolpii</name>
    <dbReference type="NCBI Taxonomy" id="960"/>
    <lineage>
        <taxon>Bacteria</taxon>
        <taxon>Pseudomonadati</taxon>
        <taxon>Bdellovibrionota</taxon>
        <taxon>Bacteriovoracia</taxon>
        <taxon>Bacteriovoracales</taxon>
        <taxon>Bacteriovoracaceae</taxon>
        <taxon>Bacteriovorax</taxon>
    </lineage>
</organism>
<dbReference type="InterPro" id="IPR023393">
    <property type="entry name" value="START-like_dom_sf"/>
</dbReference>
<reference evidence="1 2" key="1">
    <citation type="submission" date="2018-01" db="EMBL/GenBank/DDBJ databases">
        <title>Complete genome sequence of Bacteriovorax stolpii DSM12778.</title>
        <authorList>
            <person name="Tang B."/>
            <person name="Chang J."/>
        </authorList>
    </citation>
    <scope>NUCLEOTIDE SEQUENCE [LARGE SCALE GENOMIC DNA]</scope>
    <source>
        <strain evidence="1 2">DSM 12778</strain>
    </source>
</reference>
<dbReference type="Proteomes" id="UP000235584">
    <property type="component" value="Chromosome"/>
</dbReference>
<name>A0A2K9NU91_BACTC</name>
<keyword evidence="2" id="KW-1185">Reference proteome</keyword>
<dbReference type="Gene3D" id="3.30.530.20">
    <property type="match status" value="1"/>
</dbReference>
<dbReference type="KEGG" id="bsto:C0V70_13305"/>
<evidence type="ECO:0000313" key="2">
    <source>
        <dbReference type="Proteomes" id="UP000235584"/>
    </source>
</evidence>
<dbReference type="OrthoDB" id="5293264at2"/>
<sequence length="141" mass="16295">MKLTIQTPIAKNYKAVFTRFDLELFKKLKPPVVSLEVERFDGCKKGDEVHLIVSGKKWVSHITDFYQDDNEIYFIDCGVVTPAPIKSWTHIHKIKKTGENECVIIDDIDFSTGNSLMDKLLYPALLAMFSLRRPIYKRELS</sequence>
<protein>
    <submittedName>
        <fullName evidence="1">Uncharacterized protein</fullName>
    </submittedName>
</protein>
<dbReference type="SUPFAM" id="SSF55961">
    <property type="entry name" value="Bet v1-like"/>
    <property type="match status" value="1"/>
</dbReference>
<dbReference type="AlphaFoldDB" id="A0A2K9NU91"/>
<gene>
    <name evidence="1" type="ORF">C0V70_13305</name>
</gene>
<evidence type="ECO:0000313" key="1">
    <source>
        <dbReference type="EMBL" id="AUN99062.1"/>
    </source>
</evidence>
<proteinExistence type="predicted"/>
<accession>A0A2K9NU91</accession>
<dbReference type="EMBL" id="CP025704">
    <property type="protein sequence ID" value="AUN99062.1"/>
    <property type="molecule type" value="Genomic_DNA"/>
</dbReference>